<dbReference type="Pfam" id="PF08356">
    <property type="entry name" value="EF_assoc_2"/>
    <property type="match status" value="1"/>
</dbReference>
<keyword evidence="13" id="KW-0547">Nucleotide-binding</keyword>
<dbReference type="SUPFAM" id="SSF47473">
    <property type="entry name" value="EF-hand"/>
    <property type="match status" value="1"/>
</dbReference>
<dbReference type="InterPro" id="IPR036866">
    <property type="entry name" value="RibonucZ/Hydroxyglut_hydro"/>
</dbReference>
<evidence type="ECO:0000256" key="3">
    <source>
        <dbReference type="ARBA" id="ARBA00004200"/>
    </source>
</evidence>
<keyword evidence="12" id="KW-0677">Repeat</keyword>
<dbReference type="SUPFAM" id="SSF52540">
    <property type="entry name" value="P-loop containing nucleoside triphosphate hydrolases"/>
    <property type="match status" value="2"/>
</dbReference>
<keyword evidence="22" id="KW-0472">Membrane</keyword>
<evidence type="ECO:0000256" key="6">
    <source>
        <dbReference type="ARBA" id="ARBA00012477"/>
    </source>
</evidence>
<dbReference type="GO" id="GO:0003924">
    <property type="term" value="F:GTPase activity"/>
    <property type="evidence" value="ECO:0007669"/>
    <property type="project" value="InterPro"/>
</dbReference>
<comment type="cofactor">
    <cofactor evidence="2">
        <name>Zn(2+)</name>
        <dbReference type="ChEBI" id="CHEBI:29105"/>
    </cofactor>
</comment>
<protein>
    <recommendedName>
        <fullName evidence="7">Mitochondrial Rho GTPase 1</fullName>
        <ecNumber evidence="6">3.1.26.11</ecNumber>
    </recommendedName>
</protein>
<evidence type="ECO:0000256" key="23">
    <source>
        <dbReference type="SAM" id="MobiDB-lite"/>
    </source>
</evidence>
<dbReference type="CDD" id="cd01892">
    <property type="entry name" value="Miro2"/>
    <property type="match status" value="1"/>
</dbReference>
<evidence type="ECO:0000256" key="15">
    <source>
        <dbReference type="ARBA" id="ARBA00022787"/>
    </source>
</evidence>
<evidence type="ECO:0000256" key="7">
    <source>
        <dbReference type="ARBA" id="ARBA00019119"/>
    </source>
</evidence>
<comment type="catalytic activity">
    <reaction evidence="1">
        <text>Endonucleolytic cleavage of RNA, removing extra 3' nucleotides from tRNA precursor, generating 3' termini of tRNAs. A 3'-hydroxy group is left at the tRNA terminus and a 5'-phosphoryl group is left at the trailer molecule.</text>
        <dbReference type="EC" id="3.1.26.11"/>
    </reaction>
</comment>
<evidence type="ECO:0000256" key="5">
    <source>
        <dbReference type="ARBA" id="ARBA00007981"/>
    </source>
</evidence>
<feature type="domain" description="Miro" evidence="25">
    <location>
        <begin position="577"/>
        <end position="765"/>
    </location>
</feature>
<dbReference type="InterPro" id="IPR001806">
    <property type="entry name" value="Small_GTPase"/>
</dbReference>
<reference evidence="26 27" key="1">
    <citation type="submission" date="2013-12" db="EMBL/GenBank/DDBJ databases">
        <title>Draft genome of the parsitic nematode Ancylostoma duodenale.</title>
        <authorList>
            <person name="Mitreva M."/>
        </authorList>
    </citation>
    <scope>NUCLEOTIDE SEQUENCE [LARGE SCALE GENOMIC DNA]</scope>
    <source>
        <strain evidence="26 27">Zhejiang</strain>
    </source>
</reference>
<evidence type="ECO:0000256" key="18">
    <source>
        <dbReference type="ARBA" id="ARBA00022837"/>
    </source>
</evidence>
<keyword evidence="16" id="KW-0378">Hydrolase</keyword>
<evidence type="ECO:0000256" key="8">
    <source>
        <dbReference type="ARBA" id="ARBA00022692"/>
    </source>
</evidence>
<evidence type="ECO:0000256" key="2">
    <source>
        <dbReference type="ARBA" id="ARBA00001947"/>
    </source>
</evidence>
<dbReference type="EMBL" id="KN728017">
    <property type="protein sequence ID" value="KIH64519.1"/>
    <property type="molecule type" value="Genomic_DNA"/>
</dbReference>
<dbReference type="PROSITE" id="PS51423">
    <property type="entry name" value="MIRO"/>
    <property type="match status" value="1"/>
</dbReference>
<dbReference type="InterPro" id="IPR018247">
    <property type="entry name" value="EF_Hand_1_Ca_BS"/>
</dbReference>
<evidence type="ECO:0000256" key="12">
    <source>
        <dbReference type="ARBA" id="ARBA00022737"/>
    </source>
</evidence>
<evidence type="ECO:0000256" key="16">
    <source>
        <dbReference type="ARBA" id="ARBA00022801"/>
    </source>
</evidence>
<keyword evidence="20" id="KW-0496">Mitochondrion</keyword>
<dbReference type="InterPro" id="IPR047151">
    <property type="entry name" value="RNZ2-like"/>
</dbReference>
<keyword evidence="19" id="KW-1133">Transmembrane helix</keyword>
<dbReference type="PANTHER" id="PTHR12553:SF49">
    <property type="entry name" value="ZINC PHOSPHODIESTERASE ELAC PROTEIN 2"/>
    <property type="match status" value="1"/>
</dbReference>
<name>A0A0C2GZ88_9BILA</name>
<dbReference type="EC" id="3.1.26.11" evidence="6"/>
<dbReference type="Gene3D" id="1.10.238.10">
    <property type="entry name" value="EF-hand"/>
    <property type="match status" value="2"/>
</dbReference>
<comment type="similarity">
    <text evidence="4">Belongs to the RNase Z family.</text>
</comment>
<keyword evidence="11" id="KW-0479">Metal-binding</keyword>
<dbReference type="OrthoDB" id="10020961at2759"/>
<keyword evidence="10" id="KW-0540">Nuclease</keyword>
<dbReference type="InterPro" id="IPR027417">
    <property type="entry name" value="P-loop_NTPase"/>
</dbReference>
<dbReference type="GO" id="GO:0042781">
    <property type="term" value="F:3'-tRNA processing endoribonuclease activity"/>
    <property type="evidence" value="ECO:0007669"/>
    <property type="project" value="UniProtKB-EC"/>
</dbReference>
<evidence type="ECO:0000256" key="21">
    <source>
        <dbReference type="ARBA" id="ARBA00023134"/>
    </source>
</evidence>
<dbReference type="InterPro" id="IPR013567">
    <property type="entry name" value="EF_hand_assoc_2"/>
</dbReference>
<evidence type="ECO:0000256" key="14">
    <source>
        <dbReference type="ARBA" id="ARBA00022759"/>
    </source>
</evidence>
<feature type="compositionally biased region" description="Basic and acidic residues" evidence="23">
    <location>
        <begin position="160"/>
        <end position="169"/>
    </location>
</feature>
<dbReference type="GO" id="GO:1990180">
    <property type="term" value="P:mitochondrial tRNA 3'-end processing"/>
    <property type="evidence" value="ECO:0007669"/>
    <property type="project" value="TreeGrafter"/>
</dbReference>
<evidence type="ECO:0000259" key="25">
    <source>
        <dbReference type="PROSITE" id="PS51423"/>
    </source>
</evidence>
<dbReference type="Proteomes" id="UP000054047">
    <property type="component" value="Unassembled WGS sequence"/>
</dbReference>
<dbReference type="InterPro" id="IPR001279">
    <property type="entry name" value="Metallo-B-lactamas"/>
</dbReference>
<dbReference type="PROSITE" id="PS00018">
    <property type="entry name" value="EF_HAND_1"/>
    <property type="match status" value="2"/>
</dbReference>
<evidence type="ECO:0000256" key="22">
    <source>
        <dbReference type="ARBA" id="ARBA00023136"/>
    </source>
</evidence>
<dbReference type="GO" id="GO:0005525">
    <property type="term" value="F:GTP binding"/>
    <property type="evidence" value="ECO:0007669"/>
    <property type="project" value="UniProtKB-KW"/>
</dbReference>
<feature type="domain" description="EF-hand" evidence="24">
    <location>
        <begin position="341"/>
        <end position="376"/>
    </location>
</feature>
<dbReference type="PROSITE" id="PS50222">
    <property type="entry name" value="EF_HAND_2"/>
    <property type="match status" value="2"/>
</dbReference>
<evidence type="ECO:0000256" key="20">
    <source>
        <dbReference type="ARBA" id="ARBA00023128"/>
    </source>
</evidence>
<evidence type="ECO:0000256" key="9">
    <source>
        <dbReference type="ARBA" id="ARBA00022694"/>
    </source>
</evidence>
<dbReference type="Pfam" id="PF12706">
    <property type="entry name" value="Lactamase_B_2"/>
    <property type="match status" value="1"/>
</dbReference>
<keyword evidence="21" id="KW-0342">GTP-binding</keyword>
<feature type="region of interest" description="Disordered" evidence="23">
    <location>
        <begin position="150"/>
        <end position="176"/>
    </location>
</feature>
<keyword evidence="15" id="KW-1000">Mitochondrion outer membrane</keyword>
<dbReference type="Gene3D" id="3.60.15.10">
    <property type="entry name" value="Ribonuclease Z/Hydroxyacylglutathione hydrolase-like"/>
    <property type="match status" value="1"/>
</dbReference>
<organism evidence="26 27">
    <name type="scientific">Ancylostoma duodenale</name>
    <dbReference type="NCBI Taxonomy" id="51022"/>
    <lineage>
        <taxon>Eukaryota</taxon>
        <taxon>Metazoa</taxon>
        <taxon>Ecdysozoa</taxon>
        <taxon>Nematoda</taxon>
        <taxon>Chromadorea</taxon>
        <taxon>Rhabditida</taxon>
        <taxon>Rhabditina</taxon>
        <taxon>Rhabditomorpha</taxon>
        <taxon>Strongyloidea</taxon>
        <taxon>Ancylostomatidae</taxon>
        <taxon>Ancylostomatinae</taxon>
        <taxon>Ancylostoma</taxon>
    </lineage>
</organism>
<evidence type="ECO:0000256" key="19">
    <source>
        <dbReference type="ARBA" id="ARBA00022989"/>
    </source>
</evidence>
<dbReference type="FunFam" id="1.10.238.10:FF:000011">
    <property type="entry name" value="Mitochondrial Rho GTPase"/>
    <property type="match status" value="1"/>
</dbReference>
<evidence type="ECO:0000256" key="4">
    <source>
        <dbReference type="ARBA" id="ARBA00007823"/>
    </source>
</evidence>
<accession>A0A0C2GZ88</accession>
<gene>
    <name evidence="26" type="ORF">ANCDUO_05171</name>
</gene>
<proteinExistence type="inferred from homology"/>
<keyword evidence="18" id="KW-0106">Calcium</keyword>
<evidence type="ECO:0000256" key="11">
    <source>
        <dbReference type="ARBA" id="ARBA00022723"/>
    </source>
</evidence>
<evidence type="ECO:0000256" key="10">
    <source>
        <dbReference type="ARBA" id="ARBA00022722"/>
    </source>
</evidence>
<dbReference type="Gene3D" id="3.40.50.300">
    <property type="entry name" value="P-loop containing nucleotide triphosphate hydrolases"/>
    <property type="match status" value="2"/>
</dbReference>
<evidence type="ECO:0000313" key="27">
    <source>
        <dbReference type="Proteomes" id="UP000054047"/>
    </source>
</evidence>
<dbReference type="SUPFAM" id="SSF56281">
    <property type="entry name" value="Metallo-hydrolase/oxidoreductase"/>
    <property type="match status" value="1"/>
</dbReference>
<dbReference type="GO" id="GO:0005741">
    <property type="term" value="C:mitochondrial outer membrane"/>
    <property type="evidence" value="ECO:0007669"/>
    <property type="project" value="UniProtKB-SubCell"/>
</dbReference>
<sequence>MANGFVFGIGGKRVVFSGDTKPCDLLVEEGENADLLIHEATFEDGHEADALKKKHSTMGQAVEIGRKMKARHVILTHFSARYPKVPELPAYLEKSGNVGVAMDNLSVRFDQLSLVPKLIPIFREYLLKIVSIMVATTDLQRSLPGGTVRNRAAKRVPKSQTERRARKQTESGTKIQGEHRNKLVLRLNTKFSVVNFRVLIPADVTPENVTTSIVDCSIRNEGEAYIVSELKQANVVCIVYTVSDDSTIKKVTDRWLPLLRDVYGADHEIPVILVGNKSDGPTNHTDKVLPIMERWPEVETCVECSAKTMKNVSEIFFYAQKAVVHPTRPLYDADEKRLTDKTRKALIRVFKICDRDNDGYLNDAELNEFQKLCFGIPLTSAAIEDVKRAVADGCPDGIVEGALSLPGFLYLNLLFIERGRHETTWTVLRKFGYESNLKLGEDYLYPRVHVPVGCSTELSPEGIQFLSALFEKHDEDKDQCLSPCELANLFSVCPTAALSREILSAVETNQRGWITYAGYMAYWNMTTLINVSQTMEQLAYLGFAVGRSTQTRAGSVADAVKITRERKIDLTERGTNRRVFQCLVVGAKDTGKTVFMQSLVGRGLLDAMHTGRRHYPYVINRVKVKEEYKYLLLREVDVLQPQDVLSSAETAADVVAFLYDISNPDSFAFCATIYQKYFYRLDLYFFLSSFTSPRAFRICMVFRTRTPCVIIATKVEREEVEQRWEVTPEEFCRQHELPRPIKFTDAQIGLASGPIFEQLATMAVYPHLRRVYYLHDSNLLSKITFGAALAALAGFLVFKNL</sequence>
<evidence type="ECO:0000259" key="24">
    <source>
        <dbReference type="PROSITE" id="PS50222"/>
    </source>
</evidence>
<dbReference type="SMART" id="SM00174">
    <property type="entry name" value="RHO"/>
    <property type="match status" value="1"/>
</dbReference>
<keyword evidence="17" id="KW-0862">Zinc</keyword>
<evidence type="ECO:0000256" key="13">
    <source>
        <dbReference type="ARBA" id="ARBA00022741"/>
    </source>
</evidence>
<dbReference type="InterPro" id="IPR002048">
    <property type="entry name" value="EF_hand_dom"/>
</dbReference>
<keyword evidence="8" id="KW-0812">Transmembrane</keyword>
<dbReference type="InterPro" id="IPR020860">
    <property type="entry name" value="MIRO_dom"/>
</dbReference>
<dbReference type="FunFam" id="3.40.50.300:FF:000170">
    <property type="entry name" value="Mitochondrial Rho GTPase"/>
    <property type="match status" value="1"/>
</dbReference>
<dbReference type="AlphaFoldDB" id="A0A0C2GZ88"/>
<dbReference type="PRINTS" id="PR00449">
    <property type="entry name" value="RASTRNSFRMNG"/>
</dbReference>
<dbReference type="Pfam" id="PF00071">
    <property type="entry name" value="Ras"/>
    <property type="match status" value="1"/>
</dbReference>
<evidence type="ECO:0000256" key="1">
    <source>
        <dbReference type="ARBA" id="ARBA00000402"/>
    </source>
</evidence>
<dbReference type="InterPro" id="IPR013566">
    <property type="entry name" value="EF_hand_assoc_1"/>
</dbReference>
<evidence type="ECO:0000256" key="17">
    <source>
        <dbReference type="ARBA" id="ARBA00022833"/>
    </source>
</evidence>
<keyword evidence="14" id="KW-0255">Endonuclease</keyword>
<dbReference type="GO" id="GO:0005509">
    <property type="term" value="F:calcium ion binding"/>
    <property type="evidence" value="ECO:0007669"/>
    <property type="project" value="InterPro"/>
</dbReference>
<keyword evidence="27" id="KW-1185">Reference proteome</keyword>
<dbReference type="Pfam" id="PF08355">
    <property type="entry name" value="EF_assoc_1"/>
    <property type="match status" value="1"/>
</dbReference>
<comment type="subcellular location">
    <subcellularLocation>
        <location evidence="3">Mitochondrion outer membrane</location>
        <topology evidence="3">Single-pass type IV membrane protein</topology>
    </subcellularLocation>
</comment>
<comment type="similarity">
    <text evidence="5">Belongs to the mitochondrial Rho GTPase family.</text>
</comment>
<dbReference type="InterPro" id="IPR011992">
    <property type="entry name" value="EF-hand-dom_pair"/>
</dbReference>
<dbReference type="PANTHER" id="PTHR12553">
    <property type="entry name" value="ZINC PHOSPHODIESTERASE ELAC PROTEIN 2"/>
    <property type="match status" value="1"/>
</dbReference>
<evidence type="ECO:0000313" key="26">
    <source>
        <dbReference type="EMBL" id="KIH64519.1"/>
    </source>
</evidence>
<feature type="domain" description="EF-hand" evidence="24">
    <location>
        <begin position="461"/>
        <end position="496"/>
    </location>
</feature>
<keyword evidence="9" id="KW-0819">tRNA processing</keyword>